<dbReference type="GO" id="GO:0005975">
    <property type="term" value="P:carbohydrate metabolic process"/>
    <property type="evidence" value="ECO:0007669"/>
    <property type="project" value="UniProtKB-ARBA"/>
</dbReference>
<dbReference type="Gene3D" id="2.60.40.10">
    <property type="entry name" value="Immunoglobulins"/>
    <property type="match status" value="1"/>
</dbReference>
<dbReference type="Proteomes" id="UP000291144">
    <property type="component" value="Unassembled WGS sequence"/>
</dbReference>
<organism evidence="3 4">
    <name type="scientific">Kribbella pittospori</name>
    <dbReference type="NCBI Taxonomy" id="722689"/>
    <lineage>
        <taxon>Bacteria</taxon>
        <taxon>Bacillati</taxon>
        <taxon>Actinomycetota</taxon>
        <taxon>Actinomycetes</taxon>
        <taxon>Propionibacteriales</taxon>
        <taxon>Kribbellaceae</taxon>
        <taxon>Kribbella</taxon>
    </lineage>
</organism>
<evidence type="ECO:0000313" key="3">
    <source>
        <dbReference type="EMBL" id="TCC57622.1"/>
    </source>
</evidence>
<feature type="compositionally biased region" description="Pro residues" evidence="1">
    <location>
        <begin position="118"/>
        <end position="150"/>
    </location>
</feature>
<name>A0A4V2MA22_9ACTN</name>
<evidence type="ECO:0008006" key="5">
    <source>
        <dbReference type="Google" id="ProtNLM"/>
    </source>
</evidence>
<gene>
    <name evidence="3" type="ORF">E0H73_30120</name>
</gene>
<dbReference type="OrthoDB" id="3816982at2"/>
<accession>A0A4V2MA22</accession>
<dbReference type="AlphaFoldDB" id="A0A4V2MA22"/>
<evidence type="ECO:0000256" key="2">
    <source>
        <dbReference type="SAM" id="Phobius"/>
    </source>
</evidence>
<dbReference type="EMBL" id="SJKB01000010">
    <property type="protein sequence ID" value="TCC57622.1"/>
    <property type="molecule type" value="Genomic_DNA"/>
</dbReference>
<evidence type="ECO:0000313" key="4">
    <source>
        <dbReference type="Proteomes" id="UP000291144"/>
    </source>
</evidence>
<protein>
    <recommendedName>
        <fullName evidence="5">Choice-of-anchor D domain-containing protein</fullName>
    </recommendedName>
</protein>
<feature type="region of interest" description="Disordered" evidence="1">
    <location>
        <begin position="110"/>
        <end position="157"/>
    </location>
</feature>
<keyword evidence="4" id="KW-1185">Reference proteome</keyword>
<keyword evidence="2" id="KW-0472">Membrane</keyword>
<proteinExistence type="predicted"/>
<feature type="transmembrane region" description="Helical" evidence="2">
    <location>
        <begin position="18"/>
        <end position="38"/>
    </location>
</feature>
<dbReference type="InterPro" id="IPR013783">
    <property type="entry name" value="Ig-like_fold"/>
</dbReference>
<keyword evidence="2" id="KW-1133">Transmembrane helix</keyword>
<reference evidence="3 4" key="1">
    <citation type="submission" date="2019-02" db="EMBL/GenBank/DDBJ databases">
        <title>Kribbella capetownensis sp. nov. and Kribbella speibonae sp. nov., isolated from soil.</title>
        <authorList>
            <person name="Curtis S.M."/>
            <person name="Norton I."/>
            <person name="Everest G.J."/>
            <person name="Meyers P.R."/>
        </authorList>
    </citation>
    <scope>NUCLEOTIDE SEQUENCE [LARGE SCALE GENOMIC DNA]</scope>
    <source>
        <strain evidence="3 4">NRRL B-24813</strain>
    </source>
</reference>
<dbReference type="RefSeq" id="WP_131361971.1">
    <property type="nucleotide sequence ID" value="NZ_SJKB01000010.1"/>
</dbReference>
<feature type="transmembrane region" description="Helical" evidence="2">
    <location>
        <begin position="44"/>
        <end position="62"/>
    </location>
</feature>
<keyword evidence="2" id="KW-0812">Transmembrane</keyword>
<sequence>MGTQQNHRIRRQLRETNAFSGTSLFFGVLSSVVCAAIIPALGAGRIATVLGAVLSPLVVAMFTTRGPGVIRTVGIASVTAIAFVVSLGGFTLPEAIAGHGSLTSDRAGTFVYTKRGPTPTPPQAGPATNPTPVPEPSDSPTSPAPSPEPSGPSQAGAAIELPDRRECPEIPVGDVKVCKQIGVGNAGAKTVEIATGEMSGAHADDFLITHRCDGRLKPGTGCSVRVEFRPSGSGLREASLTLYVQPGNITREIAVTGNAIALDGTE</sequence>
<evidence type="ECO:0000256" key="1">
    <source>
        <dbReference type="SAM" id="MobiDB-lite"/>
    </source>
</evidence>
<feature type="transmembrane region" description="Helical" evidence="2">
    <location>
        <begin position="69"/>
        <end position="92"/>
    </location>
</feature>
<comment type="caution">
    <text evidence="3">The sequence shown here is derived from an EMBL/GenBank/DDBJ whole genome shotgun (WGS) entry which is preliminary data.</text>
</comment>